<dbReference type="EMBL" id="JASJOT010000011">
    <property type="protein sequence ID" value="MDJ1494805.1"/>
    <property type="molecule type" value="Genomic_DNA"/>
</dbReference>
<evidence type="ECO:0000256" key="1">
    <source>
        <dbReference type="ARBA" id="ARBA00023015"/>
    </source>
</evidence>
<organism evidence="5 8">
    <name type="scientific">Xanthocytophaga flava</name>
    <dbReference type="NCBI Taxonomy" id="3048013"/>
    <lineage>
        <taxon>Bacteria</taxon>
        <taxon>Pseudomonadati</taxon>
        <taxon>Bacteroidota</taxon>
        <taxon>Cytophagia</taxon>
        <taxon>Cytophagales</taxon>
        <taxon>Rhodocytophagaceae</taxon>
        <taxon>Xanthocytophaga</taxon>
    </lineage>
</organism>
<dbReference type="Proteomes" id="UP001228581">
    <property type="component" value="Unassembled WGS sequence"/>
</dbReference>
<keyword evidence="7" id="KW-1185">Reference proteome</keyword>
<dbReference type="RefSeq" id="WP_313976548.1">
    <property type="nucleotide sequence ID" value="NZ_JASJOS010000002.1"/>
</dbReference>
<gene>
    <name evidence="5" type="ORF">QNI16_05730</name>
    <name evidence="6" type="ORF">QNI19_17835</name>
</gene>
<reference evidence="5 7" key="1">
    <citation type="submission" date="2023-05" db="EMBL/GenBank/DDBJ databases">
        <authorList>
            <person name="Zhang X."/>
        </authorList>
    </citation>
    <scope>NUCLEOTIDE SEQUENCE</scope>
    <source>
        <strain evidence="6 7">DM2B3-1</strain>
        <strain evidence="5">YF14B1</strain>
    </source>
</reference>
<proteinExistence type="predicted"/>
<dbReference type="Gene3D" id="1.10.10.10">
    <property type="entry name" value="Winged helix-like DNA-binding domain superfamily/Winged helix DNA-binding domain"/>
    <property type="match status" value="1"/>
</dbReference>
<evidence type="ECO:0000259" key="4">
    <source>
        <dbReference type="PROSITE" id="PS51118"/>
    </source>
</evidence>
<evidence type="ECO:0000313" key="6">
    <source>
        <dbReference type="EMBL" id="MDJ1494805.1"/>
    </source>
</evidence>
<keyword evidence="1" id="KW-0805">Transcription regulation</keyword>
<evidence type="ECO:0000313" key="5">
    <source>
        <dbReference type="EMBL" id="MDJ1479978.1"/>
    </source>
</evidence>
<evidence type="ECO:0000313" key="7">
    <source>
        <dbReference type="Proteomes" id="UP001228581"/>
    </source>
</evidence>
<dbReference type="AlphaFoldDB" id="A0AAE3QNS9"/>
<name>A0AAE3QNS9_9BACT</name>
<keyword evidence="2" id="KW-0238">DNA-binding</keyword>
<dbReference type="PROSITE" id="PS51118">
    <property type="entry name" value="HTH_HXLR"/>
    <property type="match status" value="1"/>
</dbReference>
<dbReference type="Proteomes" id="UP001241110">
    <property type="component" value="Unassembled WGS sequence"/>
</dbReference>
<dbReference type="InterPro" id="IPR002577">
    <property type="entry name" value="HTH_HxlR"/>
</dbReference>
<dbReference type="EMBL" id="JASJOS010000002">
    <property type="protein sequence ID" value="MDJ1479978.1"/>
    <property type="molecule type" value="Genomic_DNA"/>
</dbReference>
<feature type="domain" description="HTH hxlR-type" evidence="4">
    <location>
        <begin position="41"/>
        <end position="146"/>
    </location>
</feature>
<dbReference type="PANTHER" id="PTHR33204:SF29">
    <property type="entry name" value="TRANSCRIPTIONAL REGULATOR"/>
    <property type="match status" value="1"/>
</dbReference>
<dbReference type="SUPFAM" id="SSF46785">
    <property type="entry name" value="Winged helix' DNA-binding domain"/>
    <property type="match status" value="1"/>
</dbReference>
<dbReference type="PANTHER" id="PTHR33204">
    <property type="entry name" value="TRANSCRIPTIONAL REGULATOR, MARR FAMILY"/>
    <property type="match status" value="1"/>
</dbReference>
<dbReference type="InterPro" id="IPR036388">
    <property type="entry name" value="WH-like_DNA-bd_sf"/>
</dbReference>
<protein>
    <submittedName>
        <fullName evidence="5">Helix-turn-helix domain-containing protein</fullName>
    </submittedName>
</protein>
<keyword evidence="3" id="KW-0804">Transcription</keyword>
<evidence type="ECO:0000313" key="8">
    <source>
        <dbReference type="Proteomes" id="UP001241110"/>
    </source>
</evidence>
<dbReference type="GO" id="GO:0003677">
    <property type="term" value="F:DNA binding"/>
    <property type="evidence" value="ECO:0007669"/>
    <property type="project" value="UniProtKB-KW"/>
</dbReference>
<dbReference type="InterPro" id="IPR036390">
    <property type="entry name" value="WH_DNA-bd_sf"/>
</dbReference>
<accession>A0AAE3QNS9</accession>
<sequence length="148" mass="17391">MGFLEETGFVDETSLTFFIFIFVMEIHEEYISEQRIESIKCGKEGLLAIKDTMILLSGKWKIQIIGCLMIYGTMRFLDLRRRVDGIAAKMLSKELKELELNELIQRKVMQTKPITVEYELTPHGESLVNVIRELRSWGTLHRQYVFRK</sequence>
<evidence type="ECO:0000256" key="2">
    <source>
        <dbReference type="ARBA" id="ARBA00023125"/>
    </source>
</evidence>
<comment type="caution">
    <text evidence="5">The sequence shown here is derived from an EMBL/GenBank/DDBJ whole genome shotgun (WGS) entry which is preliminary data.</text>
</comment>
<dbReference type="Pfam" id="PF01638">
    <property type="entry name" value="HxlR"/>
    <property type="match status" value="1"/>
</dbReference>
<evidence type="ECO:0000256" key="3">
    <source>
        <dbReference type="ARBA" id="ARBA00023163"/>
    </source>
</evidence>